<feature type="region of interest" description="Disordered" evidence="1">
    <location>
        <begin position="87"/>
        <end position="112"/>
    </location>
</feature>
<name>A0A8S3Q326_MYTED</name>
<organism evidence="2 3">
    <name type="scientific">Mytilus edulis</name>
    <name type="common">Blue mussel</name>
    <dbReference type="NCBI Taxonomy" id="6550"/>
    <lineage>
        <taxon>Eukaryota</taxon>
        <taxon>Metazoa</taxon>
        <taxon>Spiralia</taxon>
        <taxon>Lophotrochozoa</taxon>
        <taxon>Mollusca</taxon>
        <taxon>Bivalvia</taxon>
        <taxon>Autobranchia</taxon>
        <taxon>Pteriomorphia</taxon>
        <taxon>Mytilida</taxon>
        <taxon>Mytiloidea</taxon>
        <taxon>Mytilidae</taxon>
        <taxon>Mytilinae</taxon>
        <taxon>Mytilus</taxon>
    </lineage>
</organism>
<reference evidence="2" key="1">
    <citation type="submission" date="2021-03" db="EMBL/GenBank/DDBJ databases">
        <authorList>
            <person name="Bekaert M."/>
        </authorList>
    </citation>
    <scope>NUCLEOTIDE SEQUENCE</scope>
</reference>
<feature type="compositionally biased region" description="Polar residues" evidence="1">
    <location>
        <begin position="96"/>
        <end position="110"/>
    </location>
</feature>
<comment type="caution">
    <text evidence="2">The sequence shown here is derived from an EMBL/GenBank/DDBJ whole genome shotgun (WGS) entry which is preliminary data.</text>
</comment>
<protein>
    <submittedName>
        <fullName evidence="2">Uncharacterized protein</fullName>
    </submittedName>
</protein>
<sequence length="196" mass="21907">MGNCLHGLSRLQVDSVPKDYMCNDTALKDGNSKTKKVFENEAFEKQKDNKFEIADVEPLNVDVSKFETSDDLQNVYRPETDYKYSSLIKDSPKPSIDQQSYPSHENSASLGTIDAKNKQITTDGTTGKLIQTVNHTHQYNINVEIHNPSANALIIGNDNRVNVTKKESDRQQLVGSKDTNFIKTNLDAVLLSGLQM</sequence>
<dbReference type="EMBL" id="CAJPWZ010000356">
    <property type="protein sequence ID" value="CAG2191179.1"/>
    <property type="molecule type" value="Genomic_DNA"/>
</dbReference>
<keyword evidence="3" id="KW-1185">Reference proteome</keyword>
<evidence type="ECO:0000256" key="1">
    <source>
        <dbReference type="SAM" id="MobiDB-lite"/>
    </source>
</evidence>
<dbReference type="AlphaFoldDB" id="A0A8S3Q326"/>
<gene>
    <name evidence="2" type="ORF">MEDL_6422</name>
</gene>
<dbReference type="OrthoDB" id="10588938at2759"/>
<evidence type="ECO:0000313" key="2">
    <source>
        <dbReference type="EMBL" id="CAG2191179.1"/>
    </source>
</evidence>
<accession>A0A8S3Q326</accession>
<proteinExistence type="predicted"/>
<evidence type="ECO:0000313" key="3">
    <source>
        <dbReference type="Proteomes" id="UP000683360"/>
    </source>
</evidence>
<dbReference type="Proteomes" id="UP000683360">
    <property type="component" value="Unassembled WGS sequence"/>
</dbReference>